<feature type="binding site" evidence="7">
    <location>
        <begin position="66"/>
        <end position="70"/>
    </location>
    <ligand>
        <name>4-CDP-2-C-methyl-D-erythritol 2-phosphate</name>
        <dbReference type="ChEBI" id="CHEBI:57919"/>
    </ligand>
</feature>
<dbReference type="InterPro" id="IPR003526">
    <property type="entry name" value="MECDP_synthase"/>
</dbReference>
<feature type="site" description="Transition state stabilizer" evidence="7">
    <location>
        <position position="39"/>
    </location>
</feature>
<protein>
    <recommendedName>
        <fullName evidence="3 7">2-C-methyl-D-erythritol 2,4-cyclodiphosphate synthase</fullName>
        <shortName evidence="7">MECDP-synthase</shortName>
        <shortName evidence="7">MECPP-synthase</shortName>
        <shortName evidence="7">MECPS</shortName>
        <ecNumber evidence="3 7">4.6.1.12</ecNumber>
    </recommendedName>
</protein>
<comment type="caution">
    <text evidence="7">Lacks conserved residue(s) required for the propagation of feature annotation.</text>
</comment>
<dbReference type="InterPro" id="IPR020555">
    <property type="entry name" value="MECDP_synthase_CS"/>
</dbReference>
<dbReference type="EC" id="4.6.1.12" evidence="3 7"/>
<evidence type="ECO:0000256" key="6">
    <source>
        <dbReference type="ARBA" id="ARBA00023239"/>
    </source>
</evidence>
<dbReference type="SUPFAM" id="SSF69765">
    <property type="entry name" value="IpsF-like"/>
    <property type="match status" value="1"/>
</dbReference>
<dbReference type="FunFam" id="3.30.1330.50:FF:000003">
    <property type="entry name" value="2-C-methyl-D-erythritol 2,4-cyclodiphosphate synthase"/>
    <property type="match status" value="1"/>
</dbReference>
<evidence type="ECO:0000256" key="2">
    <source>
        <dbReference type="ARBA" id="ARBA00004709"/>
    </source>
</evidence>
<keyword evidence="11" id="KW-1185">Reference proteome</keyword>
<evidence type="ECO:0000259" key="9">
    <source>
        <dbReference type="Pfam" id="PF02542"/>
    </source>
</evidence>
<dbReference type="InterPro" id="IPR036571">
    <property type="entry name" value="MECDP_synthase_sf"/>
</dbReference>
<comment type="caution">
    <text evidence="10">The sequence shown here is derived from an EMBL/GenBank/DDBJ whole genome shotgun (WGS) entry which is preliminary data.</text>
</comment>
<evidence type="ECO:0000313" key="11">
    <source>
        <dbReference type="Proteomes" id="UP000321899"/>
    </source>
</evidence>
<evidence type="ECO:0000256" key="3">
    <source>
        <dbReference type="ARBA" id="ARBA00012579"/>
    </source>
</evidence>
<dbReference type="CDD" id="cd00554">
    <property type="entry name" value="MECDP_synthase"/>
    <property type="match status" value="1"/>
</dbReference>
<comment type="subunit">
    <text evidence="7">Homotrimer.</text>
</comment>
<dbReference type="GO" id="GO:0046872">
    <property type="term" value="F:metal ion binding"/>
    <property type="evidence" value="ECO:0007669"/>
    <property type="project" value="UniProtKB-KW"/>
</dbReference>
<dbReference type="GO" id="GO:0016114">
    <property type="term" value="P:terpenoid biosynthetic process"/>
    <property type="evidence" value="ECO:0007669"/>
    <property type="project" value="InterPro"/>
</dbReference>
<feature type="binding site" evidence="7">
    <location>
        <begin position="13"/>
        <end position="15"/>
    </location>
    <ligand>
        <name>4-CDP-2-C-methyl-D-erythritol 2-phosphate</name>
        <dbReference type="ChEBI" id="CHEBI:57919"/>
    </ligand>
</feature>
<keyword evidence="5 7" id="KW-0414">Isoprene biosynthesis</keyword>
<evidence type="ECO:0000256" key="7">
    <source>
        <dbReference type="HAMAP-Rule" id="MF_00107"/>
    </source>
</evidence>
<accession>A0A5Q4VF16</accession>
<feature type="binding site" evidence="7">
    <location>
        <begin position="39"/>
        <end position="40"/>
    </location>
    <ligand>
        <name>4-CDP-2-C-methyl-D-erythritol 2-phosphate</name>
        <dbReference type="ChEBI" id="CHEBI:57919"/>
    </ligand>
</feature>
<evidence type="ECO:0000256" key="8">
    <source>
        <dbReference type="RuleBase" id="RU004395"/>
    </source>
</evidence>
<dbReference type="Proteomes" id="UP000321899">
    <property type="component" value="Unassembled WGS sequence"/>
</dbReference>
<dbReference type="Gene3D" id="3.30.1330.50">
    <property type="entry name" value="2-C-methyl-D-erythritol 2,4-cyclodiphosphate synthase"/>
    <property type="match status" value="1"/>
</dbReference>
<evidence type="ECO:0000313" key="10">
    <source>
        <dbReference type="EMBL" id="TYT75563.1"/>
    </source>
</evidence>
<keyword evidence="6 7" id="KW-0456">Lyase</keyword>
<dbReference type="GO" id="GO:0019288">
    <property type="term" value="P:isopentenyl diphosphate biosynthetic process, methylerythritol 4-phosphate pathway"/>
    <property type="evidence" value="ECO:0007669"/>
    <property type="project" value="UniProtKB-UniRule"/>
</dbReference>
<comment type="pathway">
    <text evidence="2 7">Isoprenoid biosynthesis; isopentenyl diphosphate biosynthesis via DXP pathway; isopentenyl diphosphate from 1-deoxy-D-xylulose 5-phosphate: step 4/6.</text>
</comment>
<evidence type="ECO:0000256" key="4">
    <source>
        <dbReference type="ARBA" id="ARBA00022723"/>
    </source>
</evidence>
<comment type="similarity">
    <text evidence="7 8">Belongs to the IspF family.</text>
</comment>
<dbReference type="Pfam" id="PF02542">
    <property type="entry name" value="YgbB"/>
    <property type="match status" value="1"/>
</dbReference>
<reference evidence="10 11" key="1">
    <citation type="submission" date="2019-06" db="EMBL/GenBank/DDBJ databases">
        <title>Desulfobotulus mexicanus sp. nov., a novel sulfate-reducing bacterium isolated from the sediment of an alkaline crater lake in Mexico.</title>
        <authorList>
            <person name="Hirschler-Rea A."/>
        </authorList>
    </citation>
    <scope>NUCLEOTIDE SEQUENCE [LARGE SCALE GENOMIC DNA]</scope>
    <source>
        <strain evidence="10 11">PAR22N</strain>
    </source>
</reference>
<name>A0A5Q4VF16_9BACT</name>
<dbReference type="PROSITE" id="PS01350">
    <property type="entry name" value="ISPF"/>
    <property type="match status" value="1"/>
</dbReference>
<dbReference type="PANTHER" id="PTHR43181">
    <property type="entry name" value="2-C-METHYL-D-ERYTHRITOL 2,4-CYCLODIPHOSPHATE SYNTHASE, CHLOROPLASTIC"/>
    <property type="match status" value="1"/>
</dbReference>
<feature type="site" description="Transition state stabilizer" evidence="7">
    <location>
        <position position="138"/>
    </location>
</feature>
<dbReference type="PANTHER" id="PTHR43181:SF1">
    <property type="entry name" value="2-C-METHYL-D-ERYTHRITOL 2,4-CYCLODIPHOSPHATE SYNTHASE, CHLOROPLASTIC"/>
    <property type="match status" value="1"/>
</dbReference>
<dbReference type="RefSeq" id="WP_139446458.1">
    <property type="nucleotide sequence ID" value="NZ_VDMB01000003.1"/>
</dbReference>
<evidence type="ECO:0000256" key="1">
    <source>
        <dbReference type="ARBA" id="ARBA00000200"/>
    </source>
</evidence>
<dbReference type="UniPathway" id="UPA00056">
    <property type="reaction ID" value="UER00095"/>
</dbReference>
<dbReference type="GO" id="GO:0008685">
    <property type="term" value="F:2-C-methyl-D-erythritol 2,4-cyclodiphosphate synthase activity"/>
    <property type="evidence" value="ECO:0007669"/>
    <property type="project" value="UniProtKB-UniRule"/>
</dbReference>
<feature type="binding site" evidence="7">
    <location>
        <begin position="137"/>
        <end position="140"/>
    </location>
    <ligand>
        <name>4-CDP-2-C-methyl-D-erythritol 2-phosphate</name>
        <dbReference type="ChEBI" id="CHEBI:57919"/>
    </ligand>
</feature>
<feature type="binding site" evidence="7">
    <location>
        <position position="13"/>
    </location>
    <ligand>
        <name>a divalent metal cation</name>
        <dbReference type="ChEBI" id="CHEBI:60240"/>
    </ligand>
</feature>
<sequence length="173" mass="18026">MHPFDLRTGIGSDTHRLVTGRPLILGGVRLDHPMGLLGHSDADVLTHAVCDALLGAAGMGDIGGLFPDSDPAFKDISSLKLLEITGSHLKASGFSVVNIDATVFAQAPRIGPHRKEMEKNIAGCLAMPADRVNIKATTTEGLDAVGRGEGISATAIVLIWQGDKKDGLQGGLK</sequence>
<keyword evidence="4 7" id="KW-0479">Metal-binding</keyword>
<feature type="binding site" evidence="7">
    <location>
        <position position="47"/>
    </location>
    <ligand>
        <name>a divalent metal cation</name>
        <dbReference type="ChEBI" id="CHEBI:60240"/>
    </ligand>
</feature>
<dbReference type="OrthoDB" id="9804336at2"/>
<comment type="function">
    <text evidence="7">Involved in the biosynthesis of isopentenyl diphosphate (IPP) and dimethylallyl diphosphate (DMAPP), two major building blocks of isoprenoid compounds. Catalyzes the conversion of 4-diphosphocytidyl-2-C-methyl-D-erythritol 2-phosphate (CDP-ME2P) to 2-C-methyl-D-erythritol 2,4-cyclodiphosphate (ME-CPP) with a corresponding release of cytidine 5-monophosphate (CMP).</text>
</comment>
<evidence type="ECO:0000256" key="5">
    <source>
        <dbReference type="ARBA" id="ARBA00023229"/>
    </source>
</evidence>
<feature type="domain" description="2-C-methyl-D-erythritol 2,4-cyclodiphosphate synthase" evidence="9">
    <location>
        <begin position="7"/>
        <end position="159"/>
    </location>
</feature>
<comment type="cofactor">
    <cofactor evidence="7">
        <name>a divalent metal cation</name>
        <dbReference type="ChEBI" id="CHEBI:60240"/>
    </cofactor>
    <text evidence="7">Binds 1 divalent metal cation per subunit.</text>
</comment>
<proteinExistence type="inferred from homology"/>
<dbReference type="EMBL" id="VDMB01000003">
    <property type="protein sequence ID" value="TYT75563.1"/>
    <property type="molecule type" value="Genomic_DNA"/>
</dbReference>
<feature type="binding site" evidence="7">
    <location>
        <position position="15"/>
    </location>
    <ligand>
        <name>a divalent metal cation</name>
        <dbReference type="ChEBI" id="CHEBI:60240"/>
    </ligand>
</feature>
<gene>
    <name evidence="7" type="primary">ispF</name>
    <name evidence="10" type="ORF">FIM25_03750</name>
</gene>
<organism evidence="10 11">
    <name type="scientific">Desulfobotulus mexicanus</name>
    <dbReference type="NCBI Taxonomy" id="2586642"/>
    <lineage>
        <taxon>Bacteria</taxon>
        <taxon>Pseudomonadati</taxon>
        <taxon>Thermodesulfobacteriota</taxon>
        <taxon>Desulfobacteria</taxon>
        <taxon>Desulfobacterales</taxon>
        <taxon>Desulfobacteraceae</taxon>
        <taxon>Desulfobotulus</taxon>
    </lineage>
</organism>
<dbReference type="HAMAP" id="MF_00107">
    <property type="entry name" value="IspF"/>
    <property type="match status" value="1"/>
</dbReference>
<comment type="catalytic activity">
    <reaction evidence="1 7 8">
        <text>4-CDP-2-C-methyl-D-erythritol 2-phosphate = 2-C-methyl-D-erythritol 2,4-cyclic diphosphate + CMP</text>
        <dbReference type="Rhea" id="RHEA:23864"/>
        <dbReference type="ChEBI" id="CHEBI:57919"/>
        <dbReference type="ChEBI" id="CHEBI:58483"/>
        <dbReference type="ChEBI" id="CHEBI:60377"/>
        <dbReference type="EC" id="4.6.1.12"/>
    </reaction>
</comment>
<feature type="binding site" evidence="7">
    <location>
        <begin position="61"/>
        <end position="63"/>
    </location>
    <ligand>
        <name>4-CDP-2-C-methyl-D-erythritol 2-phosphate</name>
        <dbReference type="ChEBI" id="CHEBI:57919"/>
    </ligand>
</feature>
<dbReference type="AlphaFoldDB" id="A0A5Q4VF16"/>
<dbReference type="NCBIfam" id="TIGR00151">
    <property type="entry name" value="ispF"/>
    <property type="match status" value="1"/>
</dbReference>
<feature type="binding site" evidence="7">
    <location>
        <position position="147"/>
    </location>
    <ligand>
        <name>4-CDP-2-C-methyl-D-erythritol 2-phosphate</name>
        <dbReference type="ChEBI" id="CHEBI:57919"/>
    </ligand>
</feature>